<keyword evidence="5 11" id="KW-0808">Transferase</keyword>
<dbReference type="Proteomes" id="UP001501470">
    <property type="component" value="Unassembled WGS sequence"/>
</dbReference>
<dbReference type="InterPro" id="IPR003374">
    <property type="entry name" value="ApbE-like_sf"/>
</dbReference>
<name>A0ABN1ZI80_9ACTN</name>
<proteinExistence type="predicted"/>
<comment type="cofactor">
    <cofactor evidence="1">
        <name>Mg(2+)</name>
        <dbReference type="ChEBI" id="CHEBI:18420"/>
    </cofactor>
</comment>
<evidence type="ECO:0000256" key="7">
    <source>
        <dbReference type="ARBA" id="ARBA00022827"/>
    </source>
</evidence>
<keyword evidence="8" id="KW-0460">Magnesium</keyword>
<keyword evidence="4" id="KW-0285">Flavoprotein</keyword>
<evidence type="ECO:0000256" key="10">
    <source>
        <dbReference type="ARBA" id="ARBA00048540"/>
    </source>
</evidence>
<accession>A0ABN1ZI80</accession>
<keyword evidence="6" id="KW-0479">Metal-binding</keyword>
<dbReference type="Gene3D" id="3.10.520.10">
    <property type="entry name" value="ApbE-like domains"/>
    <property type="match status" value="1"/>
</dbReference>
<dbReference type="EMBL" id="BAAAQD010000001">
    <property type="protein sequence ID" value="GAA1499560.1"/>
    <property type="molecule type" value="Genomic_DNA"/>
</dbReference>
<dbReference type="InterPro" id="IPR024932">
    <property type="entry name" value="ApbE"/>
</dbReference>
<dbReference type="GO" id="GO:0016740">
    <property type="term" value="F:transferase activity"/>
    <property type="evidence" value="ECO:0007669"/>
    <property type="project" value="UniProtKB-KW"/>
</dbReference>
<reference evidence="11 12" key="1">
    <citation type="journal article" date="2019" name="Int. J. Syst. Evol. Microbiol.">
        <title>The Global Catalogue of Microorganisms (GCM) 10K type strain sequencing project: providing services to taxonomists for standard genome sequencing and annotation.</title>
        <authorList>
            <consortium name="The Broad Institute Genomics Platform"/>
            <consortium name="The Broad Institute Genome Sequencing Center for Infectious Disease"/>
            <person name="Wu L."/>
            <person name="Ma J."/>
        </authorList>
    </citation>
    <scope>NUCLEOTIDE SEQUENCE [LARGE SCALE GENOMIC DNA]</scope>
    <source>
        <strain evidence="11 12">JCM 15933</strain>
    </source>
</reference>
<keyword evidence="12" id="KW-1185">Reference proteome</keyword>
<evidence type="ECO:0000256" key="3">
    <source>
        <dbReference type="ARBA" id="ARBA00016337"/>
    </source>
</evidence>
<dbReference type="PANTHER" id="PTHR30040:SF2">
    <property type="entry name" value="FAD:PROTEIN FMN TRANSFERASE"/>
    <property type="match status" value="1"/>
</dbReference>
<evidence type="ECO:0000256" key="8">
    <source>
        <dbReference type="ARBA" id="ARBA00022842"/>
    </source>
</evidence>
<dbReference type="EC" id="2.7.1.180" evidence="2"/>
<evidence type="ECO:0000256" key="5">
    <source>
        <dbReference type="ARBA" id="ARBA00022679"/>
    </source>
</evidence>
<dbReference type="RefSeq" id="WP_344498459.1">
    <property type="nucleotide sequence ID" value="NZ_BAAAQD010000001.1"/>
</dbReference>
<dbReference type="SUPFAM" id="SSF143631">
    <property type="entry name" value="ApbE-like"/>
    <property type="match status" value="1"/>
</dbReference>
<comment type="catalytic activity">
    <reaction evidence="10">
        <text>L-threonyl-[protein] + FAD = FMN-L-threonyl-[protein] + AMP + H(+)</text>
        <dbReference type="Rhea" id="RHEA:36847"/>
        <dbReference type="Rhea" id="RHEA-COMP:11060"/>
        <dbReference type="Rhea" id="RHEA-COMP:11061"/>
        <dbReference type="ChEBI" id="CHEBI:15378"/>
        <dbReference type="ChEBI" id="CHEBI:30013"/>
        <dbReference type="ChEBI" id="CHEBI:57692"/>
        <dbReference type="ChEBI" id="CHEBI:74257"/>
        <dbReference type="ChEBI" id="CHEBI:456215"/>
        <dbReference type="EC" id="2.7.1.180"/>
    </reaction>
</comment>
<protein>
    <recommendedName>
        <fullName evidence="3">FAD:protein FMN transferase</fullName>
        <ecNumber evidence="2">2.7.1.180</ecNumber>
    </recommendedName>
    <alternativeName>
        <fullName evidence="9">Flavin transferase</fullName>
    </alternativeName>
</protein>
<gene>
    <name evidence="11" type="ORF">GCM10009827_002000</name>
</gene>
<evidence type="ECO:0000256" key="6">
    <source>
        <dbReference type="ARBA" id="ARBA00022723"/>
    </source>
</evidence>
<organism evidence="11 12">
    <name type="scientific">Dactylosporangium maewongense</name>
    <dbReference type="NCBI Taxonomy" id="634393"/>
    <lineage>
        <taxon>Bacteria</taxon>
        <taxon>Bacillati</taxon>
        <taxon>Actinomycetota</taxon>
        <taxon>Actinomycetes</taxon>
        <taxon>Micromonosporales</taxon>
        <taxon>Micromonosporaceae</taxon>
        <taxon>Dactylosporangium</taxon>
    </lineage>
</organism>
<dbReference type="Pfam" id="PF02424">
    <property type="entry name" value="ApbE"/>
    <property type="match status" value="2"/>
</dbReference>
<keyword evidence="7" id="KW-0274">FAD</keyword>
<evidence type="ECO:0000313" key="11">
    <source>
        <dbReference type="EMBL" id="GAA1499560.1"/>
    </source>
</evidence>
<dbReference type="PANTHER" id="PTHR30040">
    <property type="entry name" value="THIAMINE BIOSYNTHESIS LIPOPROTEIN APBE"/>
    <property type="match status" value="1"/>
</dbReference>
<comment type="caution">
    <text evidence="11">The sequence shown here is derived from an EMBL/GenBank/DDBJ whole genome shotgun (WGS) entry which is preliminary data.</text>
</comment>
<evidence type="ECO:0000256" key="2">
    <source>
        <dbReference type="ARBA" id="ARBA00011955"/>
    </source>
</evidence>
<evidence type="ECO:0000313" key="12">
    <source>
        <dbReference type="Proteomes" id="UP001501470"/>
    </source>
</evidence>
<sequence length="256" mass="27248">MTATLPRRAWVEQIMGLPVSVHLRGPGAGDPPAEAAVARVFADLRRDDAAFSPYLDDSDLSRWERGEAPPTPALEAVIALCDEARERTGGWFDPRGLPDPRTGRPRYDPSGLVKGWAVQRAAAHLPDSLGWCVNAGGDVLVHAPDGQPPWRIGVEDPDAPEDRVAHVVTRGTGAVATSGRTHRGDHIVDPYTGSAATGVRAVTVTGPDLLWADVYATAAAARGPWAMDWLEELDGYEALMVTASGLVRVTEGWPAG</sequence>
<evidence type="ECO:0000256" key="1">
    <source>
        <dbReference type="ARBA" id="ARBA00001946"/>
    </source>
</evidence>
<evidence type="ECO:0000256" key="9">
    <source>
        <dbReference type="ARBA" id="ARBA00031306"/>
    </source>
</evidence>
<evidence type="ECO:0000256" key="4">
    <source>
        <dbReference type="ARBA" id="ARBA00022630"/>
    </source>
</evidence>